<organism evidence="4">
    <name type="scientific">Desulfofervidus auxilii</name>
    <dbReference type="NCBI Taxonomy" id="1621989"/>
    <lineage>
        <taxon>Bacteria</taxon>
        <taxon>Pseudomonadati</taxon>
        <taxon>Thermodesulfobacteriota</taxon>
        <taxon>Candidatus Desulfofervidia</taxon>
        <taxon>Candidatus Desulfofervidales</taxon>
        <taxon>Candidatus Desulfofervidaceae</taxon>
        <taxon>Candidatus Desulfofervidus</taxon>
    </lineage>
</organism>
<dbReference type="Gene3D" id="1.10.357.10">
    <property type="entry name" value="Tetracycline Repressor, domain 2"/>
    <property type="match status" value="1"/>
</dbReference>
<protein>
    <submittedName>
        <fullName evidence="4">TetR/AcrR family transcriptional regulator</fullName>
    </submittedName>
</protein>
<feature type="DNA-binding region" description="H-T-H motif" evidence="2">
    <location>
        <begin position="39"/>
        <end position="58"/>
    </location>
</feature>
<dbReference type="PRINTS" id="PR00455">
    <property type="entry name" value="HTHTETR"/>
</dbReference>
<evidence type="ECO:0000313" key="4">
    <source>
        <dbReference type="EMBL" id="HDD44372.1"/>
    </source>
</evidence>
<dbReference type="PANTHER" id="PTHR43479:SF11">
    <property type="entry name" value="ACREF_ENVCD OPERON REPRESSOR-RELATED"/>
    <property type="match status" value="1"/>
</dbReference>
<accession>A0A7C0YA74</accession>
<dbReference type="InterPro" id="IPR009057">
    <property type="entry name" value="Homeodomain-like_sf"/>
</dbReference>
<dbReference type="InterPro" id="IPR023772">
    <property type="entry name" value="DNA-bd_HTH_TetR-type_CS"/>
</dbReference>
<reference evidence="4" key="1">
    <citation type="journal article" date="2020" name="mSystems">
        <title>Genome- and Community-Level Interaction Insights into Carbon Utilization and Element Cycling Functions of Hydrothermarchaeota in Hydrothermal Sediment.</title>
        <authorList>
            <person name="Zhou Z."/>
            <person name="Liu Y."/>
            <person name="Xu W."/>
            <person name="Pan J."/>
            <person name="Luo Z.H."/>
            <person name="Li M."/>
        </authorList>
    </citation>
    <scope>NUCLEOTIDE SEQUENCE [LARGE SCALE GENOMIC DNA]</scope>
    <source>
        <strain evidence="4">HyVt-233</strain>
    </source>
</reference>
<dbReference type="PANTHER" id="PTHR43479">
    <property type="entry name" value="ACREF/ENVCD OPERON REPRESSOR-RELATED"/>
    <property type="match status" value="1"/>
</dbReference>
<dbReference type="SUPFAM" id="SSF48498">
    <property type="entry name" value="Tetracyclin repressor-like, C-terminal domain"/>
    <property type="match status" value="1"/>
</dbReference>
<gene>
    <name evidence="4" type="ORF">ENG63_05890</name>
</gene>
<feature type="domain" description="HTH tetR-type" evidence="3">
    <location>
        <begin position="16"/>
        <end position="76"/>
    </location>
</feature>
<evidence type="ECO:0000256" key="2">
    <source>
        <dbReference type="PROSITE-ProRule" id="PRU00335"/>
    </source>
</evidence>
<dbReference type="SUPFAM" id="SSF46689">
    <property type="entry name" value="Homeodomain-like"/>
    <property type="match status" value="1"/>
</dbReference>
<dbReference type="Pfam" id="PF00440">
    <property type="entry name" value="TetR_N"/>
    <property type="match status" value="1"/>
</dbReference>
<dbReference type="InterPro" id="IPR036271">
    <property type="entry name" value="Tet_transcr_reg_TetR-rel_C_sf"/>
</dbReference>
<evidence type="ECO:0000256" key="1">
    <source>
        <dbReference type="ARBA" id="ARBA00023125"/>
    </source>
</evidence>
<dbReference type="EMBL" id="DRBS01000227">
    <property type="protein sequence ID" value="HDD44372.1"/>
    <property type="molecule type" value="Genomic_DNA"/>
</dbReference>
<dbReference type="PROSITE" id="PS50977">
    <property type="entry name" value="HTH_TETR_2"/>
    <property type="match status" value="1"/>
</dbReference>
<dbReference type="Pfam" id="PF21256">
    <property type="entry name" value="TetR_C_5-like"/>
    <property type="match status" value="1"/>
</dbReference>
<dbReference type="InterPro" id="IPR001647">
    <property type="entry name" value="HTH_TetR"/>
</dbReference>
<dbReference type="GO" id="GO:0003677">
    <property type="term" value="F:DNA binding"/>
    <property type="evidence" value="ECO:0007669"/>
    <property type="project" value="UniProtKB-UniRule"/>
</dbReference>
<proteinExistence type="predicted"/>
<keyword evidence="1 2" id="KW-0238">DNA-binding</keyword>
<dbReference type="InterPro" id="IPR050624">
    <property type="entry name" value="HTH-type_Tx_Regulator"/>
</dbReference>
<name>A0A7C0YA74_DESA2</name>
<sequence>MKNKFQPQKTFFSLAAEKQERLLKVATEEFATQGYQKASINRIVEKLGIAKGSLYQYFRNKEHLFLFIFSQGIYLAKKILKPIKEEKGDVFLKIKTSLKAGIEFIKKHPHIFHIYLKILFEDKVPVRENLLKAIRFYSRDYLLPILEEGKRKGEIREDIDLEMAAFMLDAMIERFLQAHVLPYLDAISIYQADEKVLEKKIDIWIDILKKGLARNV</sequence>
<dbReference type="Proteomes" id="UP000886289">
    <property type="component" value="Unassembled WGS sequence"/>
</dbReference>
<dbReference type="PROSITE" id="PS01081">
    <property type="entry name" value="HTH_TETR_1"/>
    <property type="match status" value="1"/>
</dbReference>
<dbReference type="InterPro" id="IPR049488">
    <property type="entry name" value="TM_1030-like_C"/>
</dbReference>
<evidence type="ECO:0000259" key="3">
    <source>
        <dbReference type="PROSITE" id="PS50977"/>
    </source>
</evidence>
<dbReference type="AlphaFoldDB" id="A0A7C0YA74"/>
<comment type="caution">
    <text evidence="4">The sequence shown here is derived from an EMBL/GenBank/DDBJ whole genome shotgun (WGS) entry which is preliminary data.</text>
</comment>